<reference evidence="3 4" key="1">
    <citation type="submission" date="2018-11" db="EMBL/GenBank/DDBJ databases">
        <title>Complete genome sequencing of the Actinobacteria Serinibacter sp. K3-2.</title>
        <authorList>
            <person name="Rakitin A.L."/>
            <person name="Beletsky A.V."/>
            <person name="Mardanov A.V."/>
            <person name="Ravin N.V."/>
            <person name="Gromova A.S."/>
            <person name="Filippova S.N."/>
            <person name="Gal'Chenko V.F."/>
        </authorList>
    </citation>
    <scope>NUCLEOTIDE SEQUENCE [LARGE SCALE GENOMIC DNA]</scope>
    <source>
        <strain evidence="3 4">K3-2</strain>
    </source>
</reference>
<comment type="caution">
    <text evidence="3">The sequence shown here is derived from an EMBL/GenBank/DDBJ whole genome shotgun (WGS) entry which is preliminary data.</text>
</comment>
<proteinExistence type="predicted"/>
<protein>
    <submittedName>
        <fullName evidence="3">Uncharacterized protein</fullName>
    </submittedName>
</protein>
<accession>A0A4Z1E033</accession>
<evidence type="ECO:0000313" key="4">
    <source>
        <dbReference type="Proteomes" id="UP000297318"/>
    </source>
</evidence>
<feature type="transmembrane region" description="Helical" evidence="2">
    <location>
        <begin position="499"/>
        <end position="518"/>
    </location>
</feature>
<name>A0A4Z1E033_9MICO</name>
<evidence type="ECO:0000256" key="1">
    <source>
        <dbReference type="SAM" id="MobiDB-lite"/>
    </source>
</evidence>
<keyword evidence="2" id="KW-0472">Membrane</keyword>
<evidence type="ECO:0000256" key="2">
    <source>
        <dbReference type="SAM" id="Phobius"/>
    </source>
</evidence>
<feature type="compositionally biased region" description="Gly residues" evidence="1">
    <location>
        <begin position="283"/>
        <end position="298"/>
    </location>
</feature>
<organism evidence="3 4">
    <name type="scientific">Serinibacter arcticus</name>
    <dbReference type="NCBI Taxonomy" id="1655435"/>
    <lineage>
        <taxon>Bacteria</taxon>
        <taxon>Bacillati</taxon>
        <taxon>Actinomycetota</taxon>
        <taxon>Actinomycetes</taxon>
        <taxon>Micrococcales</taxon>
        <taxon>Beutenbergiaceae</taxon>
        <taxon>Serinibacter</taxon>
    </lineage>
</organism>
<dbReference type="EMBL" id="RHPJ01000005">
    <property type="protein sequence ID" value="TGO03903.1"/>
    <property type="molecule type" value="Genomic_DNA"/>
</dbReference>
<evidence type="ECO:0000313" key="3">
    <source>
        <dbReference type="EMBL" id="TGO03903.1"/>
    </source>
</evidence>
<feature type="region of interest" description="Disordered" evidence="1">
    <location>
        <begin position="245"/>
        <end position="298"/>
    </location>
</feature>
<keyword evidence="4" id="KW-1185">Reference proteome</keyword>
<keyword evidence="2" id="KW-0812">Transmembrane</keyword>
<gene>
    <name evidence="3" type="ORF">SERN_2915</name>
</gene>
<dbReference type="AlphaFoldDB" id="A0A4Z1E033"/>
<sequence length="579" mass="59164">MERRLQALQGDLSTQVNTLTFQLNALIELGDIRDELTLYIPTRRAREAAVDLTRAVLRGDGDLTYLRQSPDLASDGDYWLVPAAIAIVDVRQGVLDSDAADTALRLDRGRAAPFLVAVTALVGRPELASALLPDCFLGLTATGGDASSVFGTAEPDAAAGSMGNPGSSSGADAAASTKAGGRRGSAGGASVAASRRYGSASDPTTPSSPPVTNAERTLWRATAAGLLGNEAVGAVRDAVDARLAPTDPSAWTTSTTDPLAEAPRLGHLASEPDPLARIDGAPGSTGGGRDGSGTGGGTSREAVLGAWSLWAERIGAHELRGSRAVGPADLAASPPGSVVADLERAAFSLALEGGPRERELLERADLLGSHLGKVADREPQWWSAIAAGVVQLVVADARSADVDTAALVAPLLAPSLLRAADAHRDRLLGTPDPTASVKLGVTATVTVTPSDDGTAAADRARSAYLAEPIPGPRWWLTGGLAAGGLLVAGIALAQGVAGWWILAILLLAVAAGTYLASLRGVRDERERRDEAVARYDAALIDARTKVRTEAAALAASRESARLGHAAVTRSLVGVTSPAA</sequence>
<feature type="compositionally biased region" description="Low complexity" evidence="1">
    <location>
        <begin position="188"/>
        <end position="205"/>
    </location>
</feature>
<dbReference type="Proteomes" id="UP000297318">
    <property type="component" value="Unassembled WGS sequence"/>
</dbReference>
<feature type="region of interest" description="Disordered" evidence="1">
    <location>
        <begin position="157"/>
        <end position="213"/>
    </location>
</feature>
<feature type="compositionally biased region" description="Low complexity" evidence="1">
    <location>
        <begin position="166"/>
        <end position="179"/>
    </location>
</feature>
<keyword evidence="2" id="KW-1133">Transmembrane helix</keyword>